<dbReference type="EMBL" id="CAJVQC010065445">
    <property type="protein sequence ID" value="CAG8805518.1"/>
    <property type="molecule type" value="Genomic_DNA"/>
</dbReference>
<dbReference type="Proteomes" id="UP000789920">
    <property type="component" value="Unassembled WGS sequence"/>
</dbReference>
<feature type="non-terminal residue" evidence="1">
    <location>
        <position position="1"/>
    </location>
</feature>
<accession>A0ACA9RRH5</accession>
<organism evidence="1 2">
    <name type="scientific">Racocetra persica</name>
    <dbReference type="NCBI Taxonomy" id="160502"/>
    <lineage>
        <taxon>Eukaryota</taxon>
        <taxon>Fungi</taxon>
        <taxon>Fungi incertae sedis</taxon>
        <taxon>Mucoromycota</taxon>
        <taxon>Glomeromycotina</taxon>
        <taxon>Glomeromycetes</taxon>
        <taxon>Diversisporales</taxon>
        <taxon>Gigasporaceae</taxon>
        <taxon>Racocetra</taxon>
    </lineage>
</organism>
<keyword evidence="2" id="KW-1185">Reference proteome</keyword>
<proteinExistence type="predicted"/>
<protein>
    <submittedName>
        <fullName evidence="1">27939_t:CDS:1</fullName>
    </submittedName>
</protein>
<comment type="caution">
    <text evidence="1">The sequence shown here is derived from an EMBL/GenBank/DDBJ whole genome shotgun (WGS) entry which is preliminary data.</text>
</comment>
<name>A0ACA9RRH5_9GLOM</name>
<evidence type="ECO:0000313" key="2">
    <source>
        <dbReference type="Proteomes" id="UP000789920"/>
    </source>
</evidence>
<reference evidence="1" key="1">
    <citation type="submission" date="2021-06" db="EMBL/GenBank/DDBJ databases">
        <authorList>
            <person name="Kallberg Y."/>
            <person name="Tangrot J."/>
            <person name="Rosling A."/>
        </authorList>
    </citation>
    <scope>NUCLEOTIDE SEQUENCE</scope>
    <source>
        <strain evidence="1">MA461A</strain>
    </source>
</reference>
<sequence length="351" mass="40405">YNFRSSSLTNSHATNSITNHKTYNVGIRAPNKAKVKPDRKGKHIMSQVPYNEPENSLLPNQRNRPENIYNLEQKVDALGAQLTLIEQTLNNLKKHLDEWCKACELEYFQSNFDKWTSGNKVIDAFIQETQLLATTKFHFLEWIPYSSLTNIKYIDKGGFGDVYSANWVDGPRKKWCADKNDWGRYSNVDVALKSLSKLKDEDFTTDLFEEVRIIVSFSQEIWSMLKSHLTSNNQVSGRFTTLRTYGMTRDPKSKAYMMVMTLADYGDLSAYLKKEFSTLSYIHKLEILYDIVTGICQIHKSGLVHRDLHSRNVMCQGIKNRSLGRGEINRFVIGDFGRAIPLKKDDNNDVC</sequence>
<gene>
    <name evidence="1" type="ORF">RPERSI_LOCUS21952</name>
</gene>
<evidence type="ECO:0000313" key="1">
    <source>
        <dbReference type="EMBL" id="CAG8805518.1"/>
    </source>
</evidence>
<feature type="non-terminal residue" evidence="1">
    <location>
        <position position="351"/>
    </location>
</feature>